<dbReference type="Proteomes" id="UP000789390">
    <property type="component" value="Unassembled WGS sequence"/>
</dbReference>
<dbReference type="PANTHER" id="PTHR13976">
    <property type="entry name" value="HETEROGENEOUS NUCLEAR RIBONUCLEOPROTEIN-RELATED"/>
    <property type="match status" value="1"/>
</dbReference>
<dbReference type="InterPro" id="IPR035979">
    <property type="entry name" value="RBD_domain_sf"/>
</dbReference>
<dbReference type="GO" id="GO:0003723">
    <property type="term" value="F:RNA binding"/>
    <property type="evidence" value="ECO:0007669"/>
    <property type="project" value="UniProtKB-KW"/>
</dbReference>
<accession>A0A8J2WLY2</accession>
<feature type="domain" description="RRM" evidence="3">
    <location>
        <begin position="126"/>
        <end position="167"/>
    </location>
</feature>
<evidence type="ECO:0000256" key="2">
    <source>
        <dbReference type="ARBA" id="ARBA00022884"/>
    </source>
</evidence>
<keyword evidence="5" id="KW-1185">Reference proteome</keyword>
<keyword evidence="2" id="KW-0694">RNA-binding</keyword>
<evidence type="ECO:0000313" key="4">
    <source>
        <dbReference type="EMBL" id="CAH0107863.1"/>
    </source>
</evidence>
<dbReference type="SUPFAM" id="SSF54928">
    <property type="entry name" value="RNA-binding domain, RBD"/>
    <property type="match status" value="1"/>
</dbReference>
<dbReference type="AlphaFoldDB" id="A0A8J2WLY2"/>
<evidence type="ECO:0000313" key="5">
    <source>
        <dbReference type="Proteomes" id="UP000789390"/>
    </source>
</evidence>
<dbReference type="InterPro" id="IPR012677">
    <property type="entry name" value="Nucleotide-bd_a/b_plait_sf"/>
</dbReference>
<gene>
    <name evidence="4" type="ORF">DGAL_LOCUS11197</name>
</gene>
<dbReference type="InterPro" id="IPR000504">
    <property type="entry name" value="RRM_dom"/>
</dbReference>
<name>A0A8J2WLY2_9CRUS</name>
<comment type="caution">
    <text evidence="4">The sequence shown here is derived from an EMBL/GenBank/DDBJ whole genome shotgun (WGS) entry which is preliminary data.</text>
</comment>
<proteinExistence type="predicted"/>
<protein>
    <recommendedName>
        <fullName evidence="3">RRM domain-containing protein</fullName>
    </recommendedName>
</protein>
<evidence type="ECO:0000259" key="3">
    <source>
        <dbReference type="Pfam" id="PF00076"/>
    </source>
</evidence>
<evidence type="ECO:0000256" key="1">
    <source>
        <dbReference type="ARBA" id="ARBA00022737"/>
    </source>
</evidence>
<dbReference type="Pfam" id="PF00076">
    <property type="entry name" value="RRM_1"/>
    <property type="match status" value="1"/>
</dbReference>
<dbReference type="OrthoDB" id="431068at2759"/>
<dbReference type="Gene3D" id="3.30.70.330">
    <property type="match status" value="1"/>
</dbReference>
<dbReference type="EMBL" id="CAKKLH010000280">
    <property type="protein sequence ID" value="CAH0107863.1"/>
    <property type="molecule type" value="Genomic_DNA"/>
</dbReference>
<keyword evidence="1" id="KW-0677">Repeat</keyword>
<organism evidence="4 5">
    <name type="scientific">Daphnia galeata</name>
    <dbReference type="NCBI Taxonomy" id="27404"/>
    <lineage>
        <taxon>Eukaryota</taxon>
        <taxon>Metazoa</taxon>
        <taxon>Ecdysozoa</taxon>
        <taxon>Arthropoda</taxon>
        <taxon>Crustacea</taxon>
        <taxon>Branchiopoda</taxon>
        <taxon>Diplostraca</taxon>
        <taxon>Cladocera</taxon>
        <taxon>Anomopoda</taxon>
        <taxon>Daphniidae</taxon>
        <taxon>Daphnia</taxon>
    </lineage>
</organism>
<dbReference type="InterPro" id="IPR050666">
    <property type="entry name" value="ESRP"/>
</dbReference>
<reference evidence="4" key="1">
    <citation type="submission" date="2021-11" db="EMBL/GenBank/DDBJ databases">
        <authorList>
            <person name="Schell T."/>
        </authorList>
    </citation>
    <scope>NUCLEOTIDE SEQUENCE</scope>
    <source>
        <strain evidence="4">M5</strain>
    </source>
</reference>
<sequence>MLITLLDYADCPLRATSPTPSQKLVQGGTLLPHQSYGTYPFGQPPQIIPAVSPLTPRPSPFGYPPIFYWPYPSPPVSPTNYYGAANGSAAAAAAAAAAVSAAVSAAVGGANNGSGLPGTLLTPDCIQIHRNNDGRPSGEAVVNFPNRAEAERAIAEKNRQNIGTRYIELFMT</sequence>